<proteinExistence type="predicted"/>
<keyword evidence="1" id="KW-0677">Repeat</keyword>
<gene>
    <name evidence="5" type="ORF">QTG54_009948</name>
</gene>
<dbReference type="Proteomes" id="UP001224775">
    <property type="component" value="Unassembled WGS sequence"/>
</dbReference>
<dbReference type="Gene3D" id="2.130.10.30">
    <property type="entry name" value="Regulator of chromosome condensation 1/beta-lactamase-inhibitor protein II"/>
    <property type="match status" value="2"/>
</dbReference>
<feature type="signal peptide" evidence="4">
    <location>
        <begin position="1"/>
        <end position="21"/>
    </location>
</feature>
<dbReference type="PROSITE" id="PS50012">
    <property type="entry name" value="RCC1_3"/>
    <property type="match status" value="2"/>
</dbReference>
<dbReference type="InterPro" id="IPR009091">
    <property type="entry name" value="RCC1/BLIP-II"/>
</dbReference>
<dbReference type="SUPFAM" id="SSF50985">
    <property type="entry name" value="RCC1/BLIP-II"/>
    <property type="match status" value="1"/>
</dbReference>
<dbReference type="EMBL" id="JATAAI010000018">
    <property type="protein sequence ID" value="KAK1739405.1"/>
    <property type="molecule type" value="Genomic_DNA"/>
</dbReference>
<dbReference type="Pfam" id="PF13540">
    <property type="entry name" value="RCC1_2"/>
    <property type="match status" value="4"/>
</dbReference>
<accession>A0AAD8Y5D2</accession>
<keyword evidence="4" id="KW-0732">Signal</keyword>
<feature type="repeat" description="RCC1" evidence="2">
    <location>
        <begin position="245"/>
        <end position="309"/>
    </location>
</feature>
<protein>
    <submittedName>
        <fullName evidence="5">RCC1 domain-containing protein</fullName>
    </submittedName>
</protein>
<feature type="region of interest" description="Disordered" evidence="3">
    <location>
        <begin position="559"/>
        <end position="578"/>
    </location>
</feature>
<evidence type="ECO:0000313" key="6">
    <source>
        <dbReference type="Proteomes" id="UP001224775"/>
    </source>
</evidence>
<feature type="compositionally biased region" description="Low complexity" evidence="3">
    <location>
        <begin position="518"/>
        <end position="550"/>
    </location>
</feature>
<dbReference type="InterPro" id="IPR051210">
    <property type="entry name" value="Ub_ligase/GEF_domain"/>
</dbReference>
<dbReference type="PANTHER" id="PTHR22870">
    <property type="entry name" value="REGULATOR OF CHROMOSOME CONDENSATION"/>
    <property type="match status" value="1"/>
</dbReference>
<dbReference type="AlphaFoldDB" id="A0AAD8Y5D2"/>
<name>A0AAD8Y5D2_9STRA</name>
<reference evidence="5" key="1">
    <citation type="submission" date="2023-06" db="EMBL/GenBank/DDBJ databases">
        <title>Survivors Of The Sea: Transcriptome response of Skeletonema marinoi to long-term dormancy.</title>
        <authorList>
            <person name="Pinder M.I.M."/>
            <person name="Kourtchenko O."/>
            <person name="Robertson E.K."/>
            <person name="Larsson T."/>
            <person name="Maumus F."/>
            <person name="Osuna-Cruz C.M."/>
            <person name="Vancaester E."/>
            <person name="Stenow R."/>
            <person name="Vandepoele K."/>
            <person name="Ploug H."/>
            <person name="Bruchert V."/>
            <person name="Godhe A."/>
            <person name="Topel M."/>
        </authorList>
    </citation>
    <scope>NUCLEOTIDE SEQUENCE</scope>
    <source>
        <strain evidence="5">R05AC</strain>
    </source>
</reference>
<dbReference type="PRINTS" id="PR00633">
    <property type="entry name" value="RCCNDNSATION"/>
</dbReference>
<feature type="region of interest" description="Disordered" evidence="3">
    <location>
        <begin position="502"/>
        <end position="554"/>
    </location>
</feature>
<sequence>MAYFLLANLLFFLSAYGNATAAATDNVRSNGLRRQLQSLFDDEELYLPGEDSTKTWLFGAGDSSEWGAAAIDDESSNSTKETNHHRPTLINITALDQGEYVTDTSAGTLHSTVVTNQGRILTASSVTIQASGIGRDTFDGAQLDFQPITEVYYLDDKQEDGTHDKNPATPPTFSKVVASQYYTLALDTSGNVWSTGTNTYGQLCLGDTTARERFYQVPTAEAEASTKVVDIALGERHTILLMENGQVFGCGWNAYGQLGIGLKGENMLTPVEILIDEPDFNNTTTDTPMVANITQVAAGRGSSYFLTSSDHVYATGTNYEGQLCLGDRVDRPLPTMLEPVEDMQKQGSDFSLNDEGVVVDLIAAGKSSFYMLFSNGQVVACGKNTHGQLGNENINNTESASASDVASDVPAMVTALTNVTDIFATAISFTAFFLQDNGVHGVGQDGSGQIGNGDMMWNPLSEVSCPENERSSFGQQSIIISSGNDHTLFLVNTDGIFDCEGNNNVNNNSTEPSSSLAPTSSIVPTIAPTPTAPPQGSTSSYSPTTPSPQSLAPTLFTQFPTLSPVGEDKNQPTPPNGGVKVNGMEVFCLGIAFAAWQWM</sequence>
<evidence type="ECO:0000256" key="3">
    <source>
        <dbReference type="SAM" id="MobiDB-lite"/>
    </source>
</evidence>
<feature type="repeat" description="RCC1" evidence="2">
    <location>
        <begin position="190"/>
        <end position="244"/>
    </location>
</feature>
<evidence type="ECO:0000256" key="1">
    <source>
        <dbReference type="ARBA" id="ARBA00022737"/>
    </source>
</evidence>
<keyword evidence="6" id="KW-1185">Reference proteome</keyword>
<feature type="chain" id="PRO_5042022753" evidence="4">
    <location>
        <begin position="22"/>
        <end position="599"/>
    </location>
</feature>
<evidence type="ECO:0000256" key="2">
    <source>
        <dbReference type="PROSITE-ProRule" id="PRU00235"/>
    </source>
</evidence>
<comment type="caution">
    <text evidence="5">The sequence shown here is derived from an EMBL/GenBank/DDBJ whole genome shotgun (WGS) entry which is preliminary data.</text>
</comment>
<evidence type="ECO:0000256" key="4">
    <source>
        <dbReference type="SAM" id="SignalP"/>
    </source>
</evidence>
<dbReference type="PANTHER" id="PTHR22870:SF408">
    <property type="entry name" value="OS09G0560450 PROTEIN"/>
    <property type="match status" value="1"/>
</dbReference>
<organism evidence="5 6">
    <name type="scientific">Skeletonema marinoi</name>
    <dbReference type="NCBI Taxonomy" id="267567"/>
    <lineage>
        <taxon>Eukaryota</taxon>
        <taxon>Sar</taxon>
        <taxon>Stramenopiles</taxon>
        <taxon>Ochrophyta</taxon>
        <taxon>Bacillariophyta</taxon>
        <taxon>Coscinodiscophyceae</taxon>
        <taxon>Thalassiosirophycidae</taxon>
        <taxon>Thalassiosirales</taxon>
        <taxon>Skeletonemataceae</taxon>
        <taxon>Skeletonema</taxon>
        <taxon>Skeletonema marinoi-dohrnii complex</taxon>
    </lineage>
</organism>
<evidence type="ECO:0000313" key="5">
    <source>
        <dbReference type="EMBL" id="KAK1739405.1"/>
    </source>
</evidence>
<dbReference type="InterPro" id="IPR000408">
    <property type="entry name" value="Reg_chr_condens"/>
</dbReference>